<dbReference type="EMBL" id="CP083974">
    <property type="protein sequence ID" value="UZF43867.1"/>
    <property type="molecule type" value="Genomic_DNA"/>
</dbReference>
<dbReference type="PANTHER" id="PTHR43877">
    <property type="entry name" value="AMINOALKYLPHOSPHONATE N-ACETYLTRANSFERASE-RELATED-RELATED"/>
    <property type="match status" value="1"/>
</dbReference>
<evidence type="ECO:0000256" key="1">
    <source>
        <dbReference type="ARBA" id="ARBA00022679"/>
    </source>
</evidence>
<evidence type="ECO:0000313" key="5">
    <source>
        <dbReference type="Proteomes" id="UP001162740"/>
    </source>
</evidence>
<dbReference type="RefSeq" id="WP_085470288.1">
    <property type="nucleotide sequence ID" value="NZ_CBJNPB010000149.1"/>
</dbReference>
<dbReference type="InterPro" id="IPR016181">
    <property type="entry name" value="Acyl_CoA_acyltransferase"/>
</dbReference>
<dbReference type="CDD" id="cd04301">
    <property type="entry name" value="NAT_SF"/>
    <property type="match status" value="2"/>
</dbReference>
<dbReference type="Gene3D" id="3.40.630.30">
    <property type="match status" value="2"/>
</dbReference>
<dbReference type="GO" id="GO:0016747">
    <property type="term" value="F:acyltransferase activity, transferring groups other than amino-acyl groups"/>
    <property type="evidence" value="ECO:0007669"/>
    <property type="project" value="InterPro"/>
</dbReference>
<dbReference type="InterPro" id="IPR050832">
    <property type="entry name" value="Bact_Acetyltransf"/>
</dbReference>
<dbReference type="InterPro" id="IPR000182">
    <property type="entry name" value="GNAT_dom"/>
</dbReference>
<dbReference type="PANTHER" id="PTHR43877:SF2">
    <property type="entry name" value="AMINOALKYLPHOSPHONATE N-ACETYLTRANSFERASE-RELATED"/>
    <property type="match status" value="1"/>
</dbReference>
<gene>
    <name evidence="4" type="ORF">KUM34_018565</name>
</gene>
<sequence>MLIEPRPLDDPDVQDLIGEVQLEYVRRYGGPDDTELAPHEFEPPRGVFLLAVADGIPAGIGGWRTPEHSHRGVRDDDAEIKRMYVRASMRRRGVAARVLGALERTATDAGRRRMILETGSEQPEAIALYAKAGYVPMTERFGLYADSPTAMYYCKELPPIRPAADDDLPVLQEIERAAGKPFAEIGMAFVADDDPPSIEELRAHRDAGRCWAWFDEQGRAVAYLVADIVDDDIHIEQVSVHPDHARRGIGRELIEHVAGWARDAGFGSLTLTTYRDVPWNGPYYARLGFRTVPDDALSPGLTRIRVEERKNGLDRWPRIVMRRATTPER</sequence>
<evidence type="ECO:0000256" key="2">
    <source>
        <dbReference type="ARBA" id="ARBA00023315"/>
    </source>
</evidence>
<reference evidence="4 5" key="1">
    <citation type="journal article" date="2021" name="Front. Microbiol.">
        <title>Bacterial Transformation of Aromatic Monomers in Softwood Black Liquor.</title>
        <authorList>
            <person name="Navas L.E."/>
            <person name="Dexter G."/>
            <person name="Liu J."/>
            <person name="Levy-Booth D."/>
            <person name="Cho M."/>
            <person name="Jang S.K."/>
            <person name="Mansfield S.D."/>
            <person name="Renneckar S."/>
            <person name="Mohn W.W."/>
            <person name="Eltis L.D."/>
        </authorList>
    </citation>
    <scope>NUCLEOTIDE SEQUENCE [LARGE SCALE GENOMIC DNA]</scope>
    <source>
        <strain evidence="4 5">GD02</strain>
    </source>
</reference>
<dbReference type="PROSITE" id="PS51186">
    <property type="entry name" value="GNAT"/>
    <property type="match status" value="2"/>
</dbReference>
<name>A0AA47A9X2_RHORH</name>
<protein>
    <submittedName>
        <fullName evidence="4">GNAT family N-acetyltransferase</fullName>
    </submittedName>
</protein>
<proteinExistence type="predicted"/>
<evidence type="ECO:0000313" key="4">
    <source>
        <dbReference type="EMBL" id="UZF43867.1"/>
    </source>
</evidence>
<dbReference type="Proteomes" id="UP001162740">
    <property type="component" value="Chromosome"/>
</dbReference>
<organism evidence="4 5">
    <name type="scientific">Rhodococcus rhodochrous</name>
    <dbReference type="NCBI Taxonomy" id="1829"/>
    <lineage>
        <taxon>Bacteria</taxon>
        <taxon>Bacillati</taxon>
        <taxon>Actinomycetota</taxon>
        <taxon>Actinomycetes</taxon>
        <taxon>Mycobacteriales</taxon>
        <taxon>Nocardiaceae</taxon>
        <taxon>Rhodococcus</taxon>
    </lineage>
</organism>
<accession>A0AA47A9X2</accession>
<keyword evidence="1" id="KW-0808">Transferase</keyword>
<evidence type="ECO:0000259" key="3">
    <source>
        <dbReference type="PROSITE" id="PS51186"/>
    </source>
</evidence>
<dbReference type="Pfam" id="PF00583">
    <property type="entry name" value="Acetyltransf_1"/>
    <property type="match status" value="2"/>
</dbReference>
<dbReference type="AlphaFoldDB" id="A0AA47A9X2"/>
<keyword evidence="2" id="KW-0012">Acyltransferase</keyword>
<dbReference type="SUPFAM" id="SSF55729">
    <property type="entry name" value="Acyl-CoA N-acyltransferases (Nat)"/>
    <property type="match status" value="2"/>
</dbReference>
<feature type="domain" description="N-acetyltransferase" evidence="3">
    <location>
        <begin position="158"/>
        <end position="313"/>
    </location>
</feature>
<feature type="domain" description="N-acetyltransferase" evidence="3">
    <location>
        <begin position="3"/>
        <end position="158"/>
    </location>
</feature>